<feature type="transmembrane region" description="Helical" evidence="9">
    <location>
        <begin position="420"/>
        <end position="441"/>
    </location>
</feature>
<protein>
    <recommendedName>
        <fullName evidence="12">Purine-cytosine permease</fullName>
    </recommendedName>
</protein>
<feature type="transmembrane region" description="Helical" evidence="9">
    <location>
        <begin position="351"/>
        <end position="374"/>
    </location>
</feature>
<dbReference type="OrthoDB" id="5428495at2759"/>
<keyword evidence="5 9" id="KW-1133">Transmembrane helix</keyword>
<feature type="transmembrane region" description="Helical" evidence="9">
    <location>
        <begin position="90"/>
        <end position="114"/>
    </location>
</feature>
<evidence type="ECO:0000256" key="9">
    <source>
        <dbReference type="SAM" id="Phobius"/>
    </source>
</evidence>
<dbReference type="AlphaFoldDB" id="A0A1B8GCH1"/>
<feature type="transmembrane region" description="Helical" evidence="9">
    <location>
        <begin position="494"/>
        <end position="517"/>
    </location>
</feature>
<evidence type="ECO:0000256" key="1">
    <source>
        <dbReference type="ARBA" id="ARBA00004141"/>
    </source>
</evidence>
<dbReference type="PANTHER" id="PTHR31806">
    <property type="entry name" value="PURINE-CYTOSINE PERMEASE FCY2-RELATED"/>
    <property type="match status" value="1"/>
</dbReference>
<evidence type="ECO:0000256" key="2">
    <source>
        <dbReference type="ARBA" id="ARBA00008974"/>
    </source>
</evidence>
<keyword evidence="4 9" id="KW-0812">Transmembrane</keyword>
<dbReference type="PANTHER" id="PTHR31806:SF7">
    <property type="entry name" value="TRANSPORTER, PUTATIVE (AFU_ORTHOLOGUE AFUA_2G04690)-RELATED"/>
    <property type="match status" value="1"/>
</dbReference>
<dbReference type="Gene3D" id="1.10.4160.10">
    <property type="entry name" value="Hydantoin permease"/>
    <property type="match status" value="1"/>
</dbReference>
<evidence type="ECO:0000256" key="3">
    <source>
        <dbReference type="ARBA" id="ARBA00022448"/>
    </source>
</evidence>
<dbReference type="RefSeq" id="XP_018127269.1">
    <property type="nucleotide sequence ID" value="XM_018277720.2"/>
</dbReference>
<name>A0A1B8GCH1_9PEZI</name>
<evidence type="ECO:0000256" key="7">
    <source>
        <dbReference type="PIRNR" id="PIRNR002744"/>
    </source>
</evidence>
<keyword evidence="6 7" id="KW-0472">Membrane</keyword>
<dbReference type="Proteomes" id="UP000091956">
    <property type="component" value="Unassembled WGS sequence"/>
</dbReference>
<dbReference type="EMBL" id="KV460252">
    <property type="protein sequence ID" value="OBT93536.1"/>
    <property type="molecule type" value="Genomic_DNA"/>
</dbReference>
<feature type="transmembrane region" description="Helical" evidence="9">
    <location>
        <begin position="265"/>
        <end position="286"/>
    </location>
</feature>
<evidence type="ECO:0000256" key="6">
    <source>
        <dbReference type="ARBA" id="ARBA00023136"/>
    </source>
</evidence>
<keyword evidence="3 7" id="KW-0813">Transport</keyword>
<evidence type="ECO:0000313" key="10">
    <source>
        <dbReference type="EMBL" id="OBT93536.1"/>
    </source>
</evidence>
<evidence type="ECO:0000256" key="5">
    <source>
        <dbReference type="ARBA" id="ARBA00022989"/>
    </source>
</evidence>
<proteinExistence type="inferred from homology"/>
<sequence>MATSMDVEKQNQAGHEQIDDDSAGTSSDRNITPPENLDDAQVRTIREGNAILRFLVNVEKRIDGRTKFEAMGVERIPDDKRSPPQKLNMMLFWFSLLCSPVLIQIGMLGPIFGLSVNTSIILTIFATVIGSTIPAFTATLCPPTGLRQIAVARYSLGIWGAKLCSILNIIVNIGYATISSILGGELLRAVSGGSLSLAVGIVIIVIISFVVSFFGIAIIHNYERYAWIFAAILMCVLYGQASKHFTPTPGFNLAVGLDYSGGCLSYFAIIFGVCSSWCPIVGDYYVHYPVNTSKWLVFGLTYFGLLIPTIFVGILGNCFGGIIAANHDLAAIYHENGVGALILTIMSPPEAWGKFACIVFALSFLGNVIVNIYSSALSMQLLGKHFIAVPRFVWCTLLSAATFALAYGGRNVLEDIINNLLSILGYWTLAFALILFIEHFWFRPRLGGYDLSAWQDQKRMPWGLAGTGSLLIGIGFSFLGMAQTWYIAPVAKKIGLYGGDVGDELTLISVLISYPLLRTVEIKYIGR</sequence>
<evidence type="ECO:0000256" key="4">
    <source>
        <dbReference type="ARBA" id="ARBA00022692"/>
    </source>
</evidence>
<dbReference type="PIRSF" id="PIRSF002744">
    <property type="entry name" value="Pur-cyt_permease"/>
    <property type="match status" value="1"/>
</dbReference>
<dbReference type="STRING" id="342668.A0A1B8GCH1"/>
<evidence type="ECO:0000313" key="11">
    <source>
        <dbReference type="Proteomes" id="UP000091956"/>
    </source>
</evidence>
<reference evidence="11" key="2">
    <citation type="journal article" date="2018" name="Nat. Commun.">
        <title>Extreme sensitivity to ultraviolet light in the fungal pathogen causing white-nose syndrome of bats.</title>
        <authorList>
            <person name="Palmer J.M."/>
            <person name="Drees K.P."/>
            <person name="Foster J.T."/>
            <person name="Lindner D.L."/>
        </authorList>
    </citation>
    <scope>NUCLEOTIDE SEQUENCE [LARGE SCALE GENOMIC DNA]</scope>
    <source>
        <strain evidence="11">UAMH 10579</strain>
    </source>
</reference>
<comment type="subcellular location">
    <subcellularLocation>
        <location evidence="1">Membrane</location>
        <topology evidence="1">Multi-pass membrane protein</topology>
    </subcellularLocation>
</comment>
<feature type="transmembrane region" description="Helical" evidence="9">
    <location>
        <begin position="120"/>
        <end position="142"/>
    </location>
</feature>
<accession>A0A1B8GCH1</accession>
<feature type="transmembrane region" description="Helical" evidence="9">
    <location>
        <begin position="298"/>
        <end position="325"/>
    </location>
</feature>
<gene>
    <name evidence="10" type="ORF">VE01_08294</name>
</gene>
<evidence type="ECO:0000256" key="8">
    <source>
        <dbReference type="SAM" id="MobiDB-lite"/>
    </source>
</evidence>
<comment type="similarity">
    <text evidence="2 7">Belongs to the purine-cytosine permease (2.A.39) family.</text>
</comment>
<feature type="transmembrane region" description="Helical" evidence="9">
    <location>
        <begin position="195"/>
        <end position="218"/>
    </location>
</feature>
<dbReference type="Pfam" id="PF02133">
    <property type="entry name" value="Transp_cyt_pur"/>
    <property type="match status" value="1"/>
</dbReference>
<reference evidence="10 11" key="1">
    <citation type="submission" date="2016-03" db="EMBL/GenBank/DDBJ databases">
        <title>Comparative genomics of Pseudogymnoascus destructans, the fungus causing white-nose syndrome of bats.</title>
        <authorList>
            <person name="Palmer J.M."/>
            <person name="Drees K.P."/>
            <person name="Foster J.T."/>
            <person name="Lindner D.L."/>
        </authorList>
    </citation>
    <scope>NUCLEOTIDE SEQUENCE [LARGE SCALE GENOMIC DNA]</scope>
    <source>
        <strain evidence="10 11">UAMH 10579</strain>
    </source>
</reference>
<dbReference type="GO" id="GO:0005886">
    <property type="term" value="C:plasma membrane"/>
    <property type="evidence" value="ECO:0007669"/>
    <property type="project" value="TreeGrafter"/>
</dbReference>
<dbReference type="GO" id="GO:0022857">
    <property type="term" value="F:transmembrane transporter activity"/>
    <property type="evidence" value="ECO:0007669"/>
    <property type="project" value="InterPro"/>
</dbReference>
<dbReference type="GO" id="GO:0000329">
    <property type="term" value="C:fungal-type vacuole membrane"/>
    <property type="evidence" value="ECO:0007669"/>
    <property type="project" value="TreeGrafter"/>
</dbReference>
<feature type="region of interest" description="Disordered" evidence="8">
    <location>
        <begin position="1"/>
        <end position="39"/>
    </location>
</feature>
<dbReference type="GeneID" id="28841680"/>
<evidence type="ECO:0008006" key="12">
    <source>
        <dbReference type="Google" id="ProtNLM"/>
    </source>
</evidence>
<organism evidence="10 11">
    <name type="scientific">Pseudogymnoascus verrucosus</name>
    <dbReference type="NCBI Taxonomy" id="342668"/>
    <lineage>
        <taxon>Eukaryota</taxon>
        <taxon>Fungi</taxon>
        <taxon>Dikarya</taxon>
        <taxon>Ascomycota</taxon>
        <taxon>Pezizomycotina</taxon>
        <taxon>Leotiomycetes</taxon>
        <taxon>Thelebolales</taxon>
        <taxon>Thelebolaceae</taxon>
        <taxon>Pseudogymnoascus</taxon>
    </lineage>
</organism>
<feature type="transmembrane region" description="Helical" evidence="9">
    <location>
        <begin position="154"/>
        <end position="175"/>
    </location>
</feature>
<dbReference type="InterPro" id="IPR026030">
    <property type="entry name" value="Pur-cyt_permease_Fcy2/21/22"/>
</dbReference>
<dbReference type="InterPro" id="IPR001248">
    <property type="entry name" value="Pur-cyt_permease"/>
</dbReference>
<feature type="transmembrane region" description="Helical" evidence="9">
    <location>
        <begin position="462"/>
        <end position="488"/>
    </location>
</feature>
<feature type="transmembrane region" description="Helical" evidence="9">
    <location>
        <begin position="225"/>
        <end position="245"/>
    </location>
</feature>
<keyword evidence="11" id="KW-1185">Reference proteome</keyword>
<feature type="transmembrane region" description="Helical" evidence="9">
    <location>
        <begin position="386"/>
        <end position="408"/>
    </location>
</feature>